<comment type="caution">
    <text evidence="3">The sequence shown here is derived from an EMBL/GenBank/DDBJ whole genome shotgun (WGS) entry which is preliminary data.</text>
</comment>
<dbReference type="AlphaFoldDB" id="A0A8E0S2Q4"/>
<feature type="compositionally biased region" description="Basic and acidic residues" evidence="2">
    <location>
        <begin position="437"/>
        <end position="448"/>
    </location>
</feature>
<evidence type="ECO:0000256" key="1">
    <source>
        <dbReference type="SAM" id="Coils"/>
    </source>
</evidence>
<dbReference type="Proteomes" id="UP000728185">
    <property type="component" value="Unassembled WGS sequence"/>
</dbReference>
<feature type="compositionally biased region" description="Basic and acidic residues" evidence="2">
    <location>
        <begin position="383"/>
        <end position="392"/>
    </location>
</feature>
<feature type="compositionally biased region" description="Polar residues" evidence="2">
    <location>
        <begin position="395"/>
        <end position="409"/>
    </location>
</feature>
<feature type="compositionally biased region" description="Low complexity" evidence="2">
    <location>
        <begin position="371"/>
        <end position="382"/>
    </location>
</feature>
<feature type="compositionally biased region" description="Low complexity" evidence="2">
    <location>
        <begin position="67"/>
        <end position="79"/>
    </location>
</feature>
<reference evidence="3" key="1">
    <citation type="submission" date="2019-05" db="EMBL/GenBank/DDBJ databases">
        <title>Annotation for the trematode Fasciolopsis buski.</title>
        <authorList>
            <person name="Choi Y.-J."/>
        </authorList>
    </citation>
    <scope>NUCLEOTIDE SEQUENCE</scope>
    <source>
        <strain evidence="3">HT</strain>
        <tissue evidence="3">Whole worm</tissue>
    </source>
</reference>
<keyword evidence="4" id="KW-1185">Reference proteome</keyword>
<gene>
    <name evidence="3" type="ORF">FBUS_04452</name>
</gene>
<evidence type="ECO:0000313" key="3">
    <source>
        <dbReference type="EMBL" id="KAA0199122.1"/>
    </source>
</evidence>
<dbReference type="EMBL" id="LUCM01001316">
    <property type="protein sequence ID" value="KAA0199122.1"/>
    <property type="molecule type" value="Genomic_DNA"/>
</dbReference>
<feature type="coiled-coil region" evidence="1">
    <location>
        <begin position="209"/>
        <end position="282"/>
    </location>
</feature>
<protein>
    <submittedName>
        <fullName evidence="3">Rho guanine nucleotide exchange factor 1</fullName>
    </submittedName>
</protein>
<feature type="region of interest" description="Disordered" evidence="2">
    <location>
        <begin position="290"/>
        <end position="456"/>
    </location>
</feature>
<evidence type="ECO:0000256" key="2">
    <source>
        <dbReference type="SAM" id="MobiDB-lite"/>
    </source>
</evidence>
<organism evidence="3 4">
    <name type="scientific">Fasciolopsis buskii</name>
    <dbReference type="NCBI Taxonomy" id="27845"/>
    <lineage>
        <taxon>Eukaryota</taxon>
        <taxon>Metazoa</taxon>
        <taxon>Spiralia</taxon>
        <taxon>Lophotrochozoa</taxon>
        <taxon>Platyhelminthes</taxon>
        <taxon>Trematoda</taxon>
        <taxon>Digenea</taxon>
        <taxon>Plagiorchiida</taxon>
        <taxon>Echinostomata</taxon>
        <taxon>Echinostomatoidea</taxon>
        <taxon>Fasciolidae</taxon>
        <taxon>Fasciolopsis</taxon>
    </lineage>
</organism>
<feature type="compositionally biased region" description="Low complexity" evidence="2">
    <location>
        <begin position="410"/>
        <end position="431"/>
    </location>
</feature>
<feature type="coiled-coil region" evidence="1">
    <location>
        <begin position="151"/>
        <end position="178"/>
    </location>
</feature>
<evidence type="ECO:0000313" key="4">
    <source>
        <dbReference type="Proteomes" id="UP000728185"/>
    </source>
</evidence>
<feature type="region of interest" description="Disordered" evidence="2">
    <location>
        <begin position="1"/>
        <end position="90"/>
    </location>
</feature>
<dbReference type="OrthoDB" id="10318992at2759"/>
<sequence length="456" mass="49607">MASIFRSASRDKSNGPAIQQQTSLDLILSPPSIGSQAKGLRSRPPPSSLGIATSPAGCSSSSVGTRLSGQLSSTSAASSPMPPRPSLSFVSGQGAAIENVLSTGESADGSGNGSYTSLLSQPSNETLVLLSTLNQVAERLFPLVCDLRTENVGLQADLEHVRADRDALEKKYDDVIKQDPRVLHSARSGCGNGDSADMALPTLTVKQETEKLRQDYESFTRELKEWKKKQQREQDQIEREHTRLAAERVRLENQKAEYERRQRQYEENCKTLQEQINLHASRGVKFTGITMPGLQIPEPPFGSVSPLDSDHSRGSSTSLGDLDPTLRITARPSPSPIHFHSTSDDLTSKWAQNPQIRRNPSSTSNLDSDTTPRSSLVPSSSLRNEDLPEHLRGSLLNQPSATRSAADNVSSDSTLTSSWSANNQNASSTSSLMKLADSSKVRSTEKSKKSNRFRLH</sequence>
<feature type="compositionally biased region" description="Polar residues" evidence="2">
    <location>
        <begin position="56"/>
        <end position="65"/>
    </location>
</feature>
<proteinExistence type="predicted"/>
<feature type="compositionally biased region" description="Polar residues" evidence="2">
    <location>
        <begin position="349"/>
        <end position="369"/>
    </location>
</feature>
<accession>A0A8E0S2Q4</accession>
<name>A0A8E0S2Q4_9TREM</name>
<keyword evidence="1" id="KW-0175">Coiled coil</keyword>